<dbReference type="Pfam" id="PF07690">
    <property type="entry name" value="MFS_1"/>
    <property type="match status" value="1"/>
</dbReference>
<keyword evidence="3 5" id="KW-1133">Transmembrane helix</keyword>
<comment type="subcellular location">
    <subcellularLocation>
        <location evidence="1">Membrane</location>
        <topology evidence="1">Multi-pass membrane protein</topology>
    </subcellularLocation>
</comment>
<feature type="transmembrane region" description="Helical" evidence="5">
    <location>
        <begin position="163"/>
        <end position="181"/>
    </location>
</feature>
<evidence type="ECO:0000256" key="3">
    <source>
        <dbReference type="ARBA" id="ARBA00022989"/>
    </source>
</evidence>
<evidence type="ECO:0000256" key="1">
    <source>
        <dbReference type="ARBA" id="ARBA00004141"/>
    </source>
</evidence>
<feature type="transmembrane region" description="Helical" evidence="5">
    <location>
        <begin position="44"/>
        <end position="69"/>
    </location>
</feature>
<feature type="transmembrane region" description="Helical" evidence="5">
    <location>
        <begin position="268"/>
        <end position="286"/>
    </location>
</feature>
<feature type="transmembrane region" description="Helical" evidence="5">
    <location>
        <begin position="202"/>
        <end position="220"/>
    </location>
</feature>
<gene>
    <name evidence="7" type="ORF">NK718_02190</name>
</gene>
<comment type="caution">
    <text evidence="7">The sequence shown here is derived from an EMBL/GenBank/DDBJ whole genome shotgun (WGS) entry which is preliminary data.</text>
</comment>
<proteinExistence type="predicted"/>
<dbReference type="PROSITE" id="PS50850">
    <property type="entry name" value="MFS"/>
    <property type="match status" value="1"/>
</dbReference>
<dbReference type="Gene3D" id="1.20.1250.20">
    <property type="entry name" value="MFS general substrate transporter like domains"/>
    <property type="match status" value="2"/>
</dbReference>
<accession>A0ABT1L8Q9</accession>
<dbReference type="InterPro" id="IPR036259">
    <property type="entry name" value="MFS_trans_sf"/>
</dbReference>
<feature type="transmembrane region" description="Helical" evidence="5">
    <location>
        <begin position="353"/>
        <end position="371"/>
    </location>
</feature>
<protein>
    <submittedName>
        <fullName evidence="7">MFS transporter</fullName>
    </submittedName>
</protein>
<dbReference type="PANTHER" id="PTHR23514:SF13">
    <property type="entry name" value="INNER MEMBRANE PROTEIN YBJJ"/>
    <property type="match status" value="1"/>
</dbReference>
<feature type="transmembrane region" description="Helical" evidence="5">
    <location>
        <begin position="232"/>
        <end position="256"/>
    </location>
</feature>
<keyword evidence="2 5" id="KW-0812">Transmembrane</keyword>
<feature type="transmembrane region" description="Helical" evidence="5">
    <location>
        <begin position="99"/>
        <end position="118"/>
    </location>
</feature>
<dbReference type="SUPFAM" id="SSF103473">
    <property type="entry name" value="MFS general substrate transporter"/>
    <property type="match status" value="1"/>
</dbReference>
<evidence type="ECO:0000256" key="4">
    <source>
        <dbReference type="ARBA" id="ARBA00023136"/>
    </source>
</evidence>
<evidence type="ECO:0000313" key="7">
    <source>
        <dbReference type="EMBL" id="MCP8937313.1"/>
    </source>
</evidence>
<evidence type="ECO:0000259" key="6">
    <source>
        <dbReference type="PROSITE" id="PS50850"/>
    </source>
</evidence>
<dbReference type="CDD" id="cd17393">
    <property type="entry name" value="MFS_MosC_like"/>
    <property type="match status" value="1"/>
</dbReference>
<evidence type="ECO:0000313" key="8">
    <source>
        <dbReference type="Proteomes" id="UP001205890"/>
    </source>
</evidence>
<evidence type="ECO:0000256" key="2">
    <source>
        <dbReference type="ARBA" id="ARBA00022692"/>
    </source>
</evidence>
<dbReference type="RefSeq" id="WP_254738150.1">
    <property type="nucleotide sequence ID" value="NZ_JANCLU010000001.1"/>
</dbReference>
<feature type="domain" description="Major facilitator superfamily (MFS) profile" evidence="6">
    <location>
        <begin position="202"/>
        <end position="377"/>
    </location>
</feature>
<evidence type="ECO:0000256" key="5">
    <source>
        <dbReference type="SAM" id="Phobius"/>
    </source>
</evidence>
<dbReference type="InterPro" id="IPR020846">
    <property type="entry name" value="MFS_dom"/>
</dbReference>
<keyword evidence="4 5" id="KW-0472">Membrane</keyword>
<name>A0ABT1L8Q9_9HYPH</name>
<reference evidence="7 8" key="1">
    <citation type="submission" date="2022-07" db="EMBL/GenBank/DDBJ databases">
        <authorList>
            <person name="Li W.-J."/>
            <person name="Deng Q.-Q."/>
        </authorList>
    </citation>
    <scope>NUCLEOTIDE SEQUENCE [LARGE SCALE GENOMIC DNA]</scope>
    <source>
        <strain evidence="7 8">SYSU M60028</strain>
    </source>
</reference>
<feature type="transmembrane region" description="Helical" evidence="5">
    <location>
        <begin position="292"/>
        <end position="313"/>
    </location>
</feature>
<feature type="transmembrane region" description="Helical" evidence="5">
    <location>
        <begin position="12"/>
        <end position="32"/>
    </location>
</feature>
<keyword evidence="8" id="KW-1185">Reference proteome</keyword>
<feature type="transmembrane region" description="Helical" evidence="5">
    <location>
        <begin position="76"/>
        <end position="93"/>
    </location>
</feature>
<dbReference type="InterPro" id="IPR051788">
    <property type="entry name" value="MFS_Transporter"/>
</dbReference>
<feature type="transmembrane region" description="Helical" evidence="5">
    <location>
        <begin position="139"/>
        <end position="157"/>
    </location>
</feature>
<dbReference type="Proteomes" id="UP001205890">
    <property type="component" value="Unassembled WGS sequence"/>
</dbReference>
<dbReference type="PANTHER" id="PTHR23514">
    <property type="entry name" value="BYPASS OF STOP CODON PROTEIN 6"/>
    <property type="match status" value="1"/>
</dbReference>
<dbReference type="InterPro" id="IPR011701">
    <property type="entry name" value="MFS"/>
</dbReference>
<feature type="transmembrane region" description="Helical" evidence="5">
    <location>
        <begin position="325"/>
        <end position="347"/>
    </location>
</feature>
<dbReference type="EMBL" id="JANCLU010000001">
    <property type="protein sequence ID" value="MCP8937313.1"/>
    <property type="molecule type" value="Genomic_DNA"/>
</dbReference>
<organism evidence="7 8">
    <name type="scientific">Alsobacter ponti</name>
    <dbReference type="NCBI Taxonomy" id="2962936"/>
    <lineage>
        <taxon>Bacteria</taxon>
        <taxon>Pseudomonadati</taxon>
        <taxon>Pseudomonadota</taxon>
        <taxon>Alphaproteobacteria</taxon>
        <taxon>Hyphomicrobiales</taxon>
        <taxon>Alsobacteraceae</taxon>
        <taxon>Alsobacter</taxon>
    </lineage>
</organism>
<sequence length="377" mass="37146">MTASADSPSTRLATRLSFFAAGFALACWAPLVPFAKANVGADDAMLGLLLLCLGVGSIVAMPLTGWLAARWGGKPMMLAGGFGLVLFLPALAAATGPAWLALALLGFGAALGTLDVAMNVHAVEVGRAARRPLMSGFHAQFSVGGFVGAGGVTLALSAGASPLAAALGGAAVVGVAMAVAWPRLLRARGGEPAAFVAPRGHVLLLAALAAICFLVEGAVLDWSALLVVEAGLLAAAQGGLGYMLFAVAMTFGRLAGDRVVAALGDRRVLLWGGLLAVLGFALLLAAPVAALALAGFALIGLGASNLVPVLFSLAGRQTAMPAGMAIAAVTTTGYAGVLAGPAAMGFAAHAASLPVAFGLLAALTALVPLASRRAARG</sequence>